<comment type="caution">
    <text evidence="1">The sequence shown here is derived from an EMBL/GenBank/DDBJ whole genome shotgun (WGS) entry which is preliminary data.</text>
</comment>
<feature type="non-terminal residue" evidence="1">
    <location>
        <position position="114"/>
    </location>
</feature>
<protein>
    <submittedName>
        <fullName evidence="1">6720_t:CDS:1</fullName>
    </submittedName>
</protein>
<evidence type="ECO:0000313" key="1">
    <source>
        <dbReference type="EMBL" id="CAG8510549.1"/>
    </source>
</evidence>
<dbReference type="EMBL" id="CAJVPU010002952">
    <property type="protein sequence ID" value="CAG8510549.1"/>
    <property type="molecule type" value="Genomic_DNA"/>
</dbReference>
<accession>A0ACA9L4L8</accession>
<sequence>MTLVEGQQFELFTINIPTVIITEIITAIPTTIIETIIGTQVITQTETPNYFNDTNVINQDIIIVIAITIIAGVIIFVKYQARIKKKTNIADNYINNTLRQGEIVTNTITPIATN</sequence>
<organism evidence="1 2">
    <name type="scientific">Dentiscutata heterogama</name>
    <dbReference type="NCBI Taxonomy" id="1316150"/>
    <lineage>
        <taxon>Eukaryota</taxon>
        <taxon>Fungi</taxon>
        <taxon>Fungi incertae sedis</taxon>
        <taxon>Mucoromycota</taxon>
        <taxon>Glomeromycotina</taxon>
        <taxon>Glomeromycetes</taxon>
        <taxon>Diversisporales</taxon>
        <taxon>Gigasporaceae</taxon>
        <taxon>Dentiscutata</taxon>
    </lineage>
</organism>
<keyword evidence="2" id="KW-1185">Reference proteome</keyword>
<evidence type="ECO:0000313" key="2">
    <source>
        <dbReference type="Proteomes" id="UP000789702"/>
    </source>
</evidence>
<name>A0ACA9L4L8_9GLOM</name>
<proteinExistence type="predicted"/>
<gene>
    <name evidence="1" type="ORF">DHETER_LOCUS3436</name>
</gene>
<reference evidence="1" key="1">
    <citation type="submission" date="2021-06" db="EMBL/GenBank/DDBJ databases">
        <authorList>
            <person name="Kallberg Y."/>
            <person name="Tangrot J."/>
            <person name="Rosling A."/>
        </authorList>
    </citation>
    <scope>NUCLEOTIDE SEQUENCE</scope>
    <source>
        <strain evidence="1">IL203A</strain>
    </source>
</reference>
<dbReference type="Proteomes" id="UP000789702">
    <property type="component" value="Unassembled WGS sequence"/>
</dbReference>